<evidence type="ECO:0008006" key="3">
    <source>
        <dbReference type="Google" id="ProtNLM"/>
    </source>
</evidence>
<accession>A0A5D2H9C4</accession>
<proteinExistence type="predicted"/>
<gene>
    <name evidence="1" type="ORF">ES288_A02G020500v1</name>
</gene>
<evidence type="ECO:0000313" key="2">
    <source>
        <dbReference type="Proteomes" id="UP000323506"/>
    </source>
</evidence>
<feature type="non-terminal residue" evidence="1">
    <location>
        <position position="1"/>
    </location>
</feature>
<protein>
    <recommendedName>
        <fullName evidence="3">RNase H type-1 domain-containing protein</fullName>
    </recommendedName>
</protein>
<dbReference type="EMBL" id="CM017689">
    <property type="protein sequence ID" value="TYH26834.1"/>
    <property type="molecule type" value="Genomic_DNA"/>
</dbReference>
<organism evidence="1 2">
    <name type="scientific">Gossypium darwinii</name>
    <name type="common">Darwin's cotton</name>
    <name type="synonym">Gossypium barbadense var. darwinii</name>
    <dbReference type="NCBI Taxonomy" id="34276"/>
    <lineage>
        <taxon>Eukaryota</taxon>
        <taxon>Viridiplantae</taxon>
        <taxon>Streptophyta</taxon>
        <taxon>Embryophyta</taxon>
        <taxon>Tracheophyta</taxon>
        <taxon>Spermatophyta</taxon>
        <taxon>Magnoliopsida</taxon>
        <taxon>eudicotyledons</taxon>
        <taxon>Gunneridae</taxon>
        <taxon>Pentapetalae</taxon>
        <taxon>rosids</taxon>
        <taxon>malvids</taxon>
        <taxon>Malvales</taxon>
        <taxon>Malvaceae</taxon>
        <taxon>Malvoideae</taxon>
        <taxon>Gossypium</taxon>
    </lineage>
</organism>
<keyword evidence="2" id="KW-1185">Reference proteome</keyword>
<dbReference type="AlphaFoldDB" id="A0A5D2H9C4"/>
<sequence length="173" mass="19342">YDELIVQESFWWICSNKCRFDTIKTKSSSLIWRPLPQGCTKFNVCGIANEEGAGVLRDMKGVARALFSGPISTNDADSAKAGTVFVALDLFLSMGSKINSYLIVETGSKMVYNWCLNKDMRPWSLQTAFSDIERKIELVGRIVFLMADQKGNEMASTLAVADINSGDMFKAWW</sequence>
<name>A0A5D2H9C4_GOSDA</name>
<reference evidence="1 2" key="1">
    <citation type="submission" date="2019-06" db="EMBL/GenBank/DDBJ databases">
        <title>WGS assembly of Gossypium darwinii.</title>
        <authorList>
            <person name="Chen Z.J."/>
            <person name="Sreedasyam A."/>
            <person name="Ando A."/>
            <person name="Song Q."/>
            <person name="De L."/>
            <person name="Hulse-Kemp A."/>
            <person name="Ding M."/>
            <person name="Ye W."/>
            <person name="Kirkbride R."/>
            <person name="Jenkins J."/>
            <person name="Plott C."/>
            <person name="Lovell J."/>
            <person name="Lin Y.-M."/>
            <person name="Vaughn R."/>
            <person name="Liu B."/>
            <person name="Li W."/>
            <person name="Simpson S."/>
            <person name="Scheffler B."/>
            <person name="Saski C."/>
            <person name="Grover C."/>
            <person name="Hu G."/>
            <person name="Conover J."/>
            <person name="Carlson J."/>
            <person name="Shu S."/>
            <person name="Boston L."/>
            <person name="Williams M."/>
            <person name="Peterson D."/>
            <person name="Mcgee K."/>
            <person name="Jones D."/>
            <person name="Wendel J."/>
            <person name="Stelly D."/>
            <person name="Grimwood J."/>
            <person name="Schmutz J."/>
        </authorList>
    </citation>
    <scope>NUCLEOTIDE SEQUENCE [LARGE SCALE GENOMIC DNA]</scope>
    <source>
        <strain evidence="1">1808015.09</strain>
    </source>
</reference>
<evidence type="ECO:0000313" key="1">
    <source>
        <dbReference type="EMBL" id="TYH26834.1"/>
    </source>
</evidence>
<dbReference type="Proteomes" id="UP000323506">
    <property type="component" value="Chromosome A02"/>
</dbReference>